<feature type="compositionally biased region" description="Basic residues" evidence="1">
    <location>
        <begin position="30"/>
        <end position="51"/>
    </location>
</feature>
<accession>A0A9D4LEM2</accession>
<protein>
    <submittedName>
        <fullName evidence="2">Uncharacterized protein</fullName>
    </submittedName>
</protein>
<dbReference type="EMBL" id="JAIWYP010000003">
    <property type="protein sequence ID" value="KAH3855581.1"/>
    <property type="molecule type" value="Genomic_DNA"/>
</dbReference>
<reference evidence="2" key="1">
    <citation type="journal article" date="2019" name="bioRxiv">
        <title>The Genome of the Zebra Mussel, Dreissena polymorpha: A Resource for Invasive Species Research.</title>
        <authorList>
            <person name="McCartney M.A."/>
            <person name="Auch B."/>
            <person name="Kono T."/>
            <person name="Mallez S."/>
            <person name="Zhang Y."/>
            <person name="Obille A."/>
            <person name="Becker A."/>
            <person name="Abrahante J.E."/>
            <person name="Garbe J."/>
            <person name="Badalamenti J.P."/>
            <person name="Herman A."/>
            <person name="Mangelson H."/>
            <person name="Liachko I."/>
            <person name="Sullivan S."/>
            <person name="Sone E.D."/>
            <person name="Koren S."/>
            <person name="Silverstein K.A.T."/>
            <person name="Beckman K.B."/>
            <person name="Gohl D.M."/>
        </authorList>
    </citation>
    <scope>NUCLEOTIDE SEQUENCE</scope>
    <source>
        <strain evidence="2">Duluth1</strain>
        <tissue evidence="2">Whole animal</tissue>
    </source>
</reference>
<feature type="compositionally biased region" description="Basic and acidic residues" evidence="1">
    <location>
        <begin position="1"/>
        <end position="29"/>
    </location>
</feature>
<keyword evidence="3" id="KW-1185">Reference proteome</keyword>
<organism evidence="2 3">
    <name type="scientific">Dreissena polymorpha</name>
    <name type="common">Zebra mussel</name>
    <name type="synonym">Mytilus polymorpha</name>
    <dbReference type="NCBI Taxonomy" id="45954"/>
    <lineage>
        <taxon>Eukaryota</taxon>
        <taxon>Metazoa</taxon>
        <taxon>Spiralia</taxon>
        <taxon>Lophotrochozoa</taxon>
        <taxon>Mollusca</taxon>
        <taxon>Bivalvia</taxon>
        <taxon>Autobranchia</taxon>
        <taxon>Heteroconchia</taxon>
        <taxon>Euheterodonta</taxon>
        <taxon>Imparidentia</taxon>
        <taxon>Neoheterodontei</taxon>
        <taxon>Myida</taxon>
        <taxon>Dreissenoidea</taxon>
        <taxon>Dreissenidae</taxon>
        <taxon>Dreissena</taxon>
    </lineage>
</organism>
<sequence>MANALLDKENSPFHEFSMKDDSAEVESVRSHRSHSTKPKSSRTPRASKKKNWMNSEKMCKIVFECIDSKLDNIFNVLNKSDTAGSARQRPTDNGTSRVSETVTHGADTVVRKPLVTLPEQYHQSEDDIVSLMPGHRERTDLLGDDVSESESLSDGEDDRFFKYGVKTCNLLQDMFGFDATTKADSSIVGISLDNSQISVLRETWRTDKPAKLSAYKDYYRLFFSCIRGS</sequence>
<evidence type="ECO:0000313" key="3">
    <source>
        <dbReference type="Proteomes" id="UP000828390"/>
    </source>
</evidence>
<gene>
    <name evidence="2" type="ORF">DPMN_098149</name>
</gene>
<dbReference type="AlphaFoldDB" id="A0A9D4LEM2"/>
<name>A0A9D4LEM2_DREPO</name>
<evidence type="ECO:0000256" key="1">
    <source>
        <dbReference type="SAM" id="MobiDB-lite"/>
    </source>
</evidence>
<dbReference type="Proteomes" id="UP000828390">
    <property type="component" value="Unassembled WGS sequence"/>
</dbReference>
<comment type="caution">
    <text evidence="2">The sequence shown here is derived from an EMBL/GenBank/DDBJ whole genome shotgun (WGS) entry which is preliminary data.</text>
</comment>
<feature type="region of interest" description="Disordered" evidence="1">
    <location>
        <begin position="1"/>
        <end position="51"/>
    </location>
</feature>
<feature type="compositionally biased region" description="Polar residues" evidence="1">
    <location>
        <begin position="91"/>
        <end position="102"/>
    </location>
</feature>
<proteinExistence type="predicted"/>
<evidence type="ECO:0000313" key="2">
    <source>
        <dbReference type="EMBL" id="KAH3855581.1"/>
    </source>
</evidence>
<reference evidence="2" key="2">
    <citation type="submission" date="2020-11" db="EMBL/GenBank/DDBJ databases">
        <authorList>
            <person name="McCartney M.A."/>
            <person name="Auch B."/>
            <person name="Kono T."/>
            <person name="Mallez S."/>
            <person name="Becker A."/>
            <person name="Gohl D.M."/>
            <person name="Silverstein K.A.T."/>
            <person name="Koren S."/>
            <person name="Bechman K.B."/>
            <person name="Herman A."/>
            <person name="Abrahante J.E."/>
            <person name="Garbe J."/>
        </authorList>
    </citation>
    <scope>NUCLEOTIDE SEQUENCE</scope>
    <source>
        <strain evidence="2">Duluth1</strain>
        <tissue evidence="2">Whole animal</tissue>
    </source>
</reference>
<feature type="region of interest" description="Disordered" evidence="1">
    <location>
        <begin position="82"/>
        <end position="102"/>
    </location>
</feature>